<accession>A0A0G3GYR0</accession>
<dbReference type="RefSeq" id="WP_269079458.1">
    <property type="nucleotide sequence ID" value="NZ_CP011541.1"/>
</dbReference>
<dbReference type="STRING" id="1050174.CEPID_10865"/>
<evidence type="ECO:0000313" key="1">
    <source>
        <dbReference type="EMBL" id="AKK04002.1"/>
    </source>
</evidence>
<proteinExistence type="predicted"/>
<dbReference type="EMBL" id="CP011541">
    <property type="protein sequence ID" value="AKK04002.1"/>
    <property type="molecule type" value="Genomic_DNA"/>
</dbReference>
<gene>
    <name evidence="1" type="ORF">CEPID_10865</name>
</gene>
<organism evidence="1 2">
    <name type="scientific">Corynebacterium epidermidicanis</name>
    <dbReference type="NCBI Taxonomy" id="1050174"/>
    <lineage>
        <taxon>Bacteria</taxon>
        <taxon>Bacillati</taxon>
        <taxon>Actinomycetota</taxon>
        <taxon>Actinomycetes</taxon>
        <taxon>Mycobacteriales</taxon>
        <taxon>Corynebacteriaceae</taxon>
        <taxon>Corynebacterium</taxon>
    </lineage>
</organism>
<sequence length="44" mass="4759">MAEFFTALSVDSLTIVHPLVSILRWLQPFADVADATSELIGLVA</sequence>
<dbReference type="Proteomes" id="UP000035368">
    <property type="component" value="Chromosome"/>
</dbReference>
<evidence type="ECO:0000313" key="2">
    <source>
        <dbReference type="Proteomes" id="UP000035368"/>
    </source>
</evidence>
<protein>
    <submittedName>
        <fullName evidence="1">Uncharacterized protein</fullName>
    </submittedName>
</protein>
<dbReference type="PATRIC" id="fig|1050174.4.peg.2189"/>
<dbReference type="KEGG" id="cei:CEPID_10865"/>
<dbReference type="AlphaFoldDB" id="A0A0G3GYR0"/>
<name>A0A0G3GYR0_9CORY</name>
<reference evidence="1 2" key="1">
    <citation type="submission" date="2015-05" db="EMBL/GenBank/DDBJ databases">
        <title>Complete genome sequence of Corynebacterium epidermidicanis DSM 45586, isolated from the skin of a dog suffering from pruritus.</title>
        <authorList>
            <person name="Ruckert C."/>
            <person name="Albersmeier A."/>
            <person name="Winkler A."/>
            <person name="Tauch A."/>
        </authorList>
    </citation>
    <scope>NUCLEOTIDE SEQUENCE [LARGE SCALE GENOMIC DNA]</scope>
    <source>
        <strain evidence="1 2">DSM 45586</strain>
    </source>
</reference>
<keyword evidence="2" id="KW-1185">Reference proteome</keyword>